<comment type="function">
    <text evidence="4">Required for resistance to DNA-damaging agents.</text>
</comment>
<gene>
    <name evidence="6" type="ORF">Lisr_0493</name>
</gene>
<dbReference type="RefSeq" id="WP_058500881.1">
    <property type="nucleotide sequence ID" value="NZ_CAAAJA010000048.1"/>
</dbReference>
<dbReference type="GO" id="GO:0005737">
    <property type="term" value="C:cytoplasm"/>
    <property type="evidence" value="ECO:0007669"/>
    <property type="project" value="UniProtKB-SubCell"/>
</dbReference>
<dbReference type="AlphaFoldDB" id="A0A0W0WI96"/>
<dbReference type="OrthoDB" id="239260at2"/>
<name>A0A0W0WI96_9GAMM</name>
<dbReference type="PANTHER" id="PTHR47892:SF1">
    <property type="entry name" value="UNIVERSAL STRESS PROTEIN E"/>
    <property type="match status" value="1"/>
</dbReference>
<evidence type="ECO:0000313" key="7">
    <source>
        <dbReference type="Proteomes" id="UP000054761"/>
    </source>
</evidence>
<organism evidence="6 7">
    <name type="scientific">Legionella israelensis</name>
    <dbReference type="NCBI Taxonomy" id="454"/>
    <lineage>
        <taxon>Bacteria</taxon>
        <taxon>Pseudomonadati</taxon>
        <taxon>Pseudomonadota</taxon>
        <taxon>Gammaproteobacteria</taxon>
        <taxon>Legionellales</taxon>
        <taxon>Legionellaceae</taxon>
        <taxon>Legionella</taxon>
    </lineage>
</organism>
<keyword evidence="7" id="KW-1185">Reference proteome</keyword>
<dbReference type="SUPFAM" id="SSF52402">
    <property type="entry name" value="Adenine nucleotide alpha hydrolases-like"/>
    <property type="match status" value="2"/>
</dbReference>
<dbReference type="InterPro" id="IPR006016">
    <property type="entry name" value="UspA"/>
</dbReference>
<dbReference type="PATRIC" id="fig|454.4.peg.518"/>
<comment type="caution">
    <text evidence="6">The sequence shown here is derived from an EMBL/GenBank/DDBJ whole genome shotgun (WGS) entry which is preliminary data.</text>
</comment>
<dbReference type="EMBL" id="LNYH01000015">
    <property type="protein sequence ID" value="KTD32076.1"/>
    <property type="molecule type" value="Genomic_DNA"/>
</dbReference>
<protein>
    <submittedName>
        <fullName evidence="6">Universal stress family protein</fullName>
    </submittedName>
</protein>
<dbReference type="Proteomes" id="UP000054761">
    <property type="component" value="Unassembled WGS sequence"/>
</dbReference>
<keyword evidence="3" id="KW-0963">Cytoplasm</keyword>
<evidence type="ECO:0000256" key="3">
    <source>
        <dbReference type="ARBA" id="ARBA00022490"/>
    </source>
</evidence>
<proteinExistence type="inferred from homology"/>
<dbReference type="Gene3D" id="3.40.50.12370">
    <property type="match status" value="1"/>
</dbReference>
<dbReference type="STRING" id="454.Lisr_0493"/>
<comment type="subcellular location">
    <subcellularLocation>
        <location evidence="1">Cytoplasm</location>
    </subcellularLocation>
</comment>
<evidence type="ECO:0000313" key="6">
    <source>
        <dbReference type="EMBL" id="KTD32076.1"/>
    </source>
</evidence>
<dbReference type="PANTHER" id="PTHR47892">
    <property type="entry name" value="UNIVERSAL STRESS PROTEIN E"/>
    <property type="match status" value="1"/>
</dbReference>
<dbReference type="Pfam" id="PF00582">
    <property type="entry name" value="Usp"/>
    <property type="match status" value="1"/>
</dbReference>
<feature type="domain" description="UspA" evidence="5">
    <location>
        <begin position="152"/>
        <end position="300"/>
    </location>
</feature>
<evidence type="ECO:0000256" key="2">
    <source>
        <dbReference type="ARBA" id="ARBA00008791"/>
    </source>
</evidence>
<reference evidence="6 7" key="1">
    <citation type="submission" date="2015-11" db="EMBL/GenBank/DDBJ databases">
        <title>Genomic analysis of 38 Legionella species identifies large and diverse effector repertoires.</title>
        <authorList>
            <person name="Burstein D."/>
            <person name="Amaro F."/>
            <person name="Zusman T."/>
            <person name="Lifshitz Z."/>
            <person name="Cohen O."/>
            <person name="Gilbert J.A."/>
            <person name="Pupko T."/>
            <person name="Shuman H.A."/>
            <person name="Segal G."/>
        </authorList>
    </citation>
    <scope>NUCLEOTIDE SEQUENCE [LARGE SCALE GENOMIC DNA]</scope>
    <source>
        <strain evidence="6 7">Bercovier 4</strain>
    </source>
</reference>
<comment type="similarity">
    <text evidence="2">Belongs to the universal stress protein A family.</text>
</comment>
<evidence type="ECO:0000256" key="4">
    <source>
        <dbReference type="ARBA" id="ARBA00037131"/>
    </source>
</evidence>
<evidence type="ECO:0000256" key="1">
    <source>
        <dbReference type="ARBA" id="ARBA00004496"/>
    </source>
</evidence>
<sequence>MKQFHHILFISTRLHGEKEALKQALVLAQKNETTLDVLIVSRQLPNAIADNQESYELFIKDNANKKIKAAKSSFLVKKRKMEINIEVEWGDVPDITIVQRVIHKGYDLLVKEAEDNENRVGFKALDMALLRKCPCALFIHRPSGHTSPKLNVAVAIDPKNDTPAAHDLSINLLRMSQIIAKYYNSKLNIVSCWDSALEKYLHSHYLVNVPEQQINEVVGRECNEHLQALYGIIKQSGIDEKQKIYQLKGNPVDLIPSFITEQKINILVMGTVARTGIAGFIIGNTAEDILQKIDCSLLTLKPPGFVSPVNAY</sequence>
<evidence type="ECO:0000259" key="5">
    <source>
        <dbReference type="Pfam" id="PF00582"/>
    </source>
</evidence>
<accession>A0A0W0WI96</accession>